<sequence>MHHSTLQTCYGMSDIKEFLTQEVDLFLVVLPDHVVEHVKNNLASAQFVDIKDKPWWTKSSKVALVLKVLGIY</sequence>
<accession>A0A9J5X9J5</accession>
<dbReference type="Proteomes" id="UP000824120">
    <property type="component" value="Chromosome 9"/>
</dbReference>
<protein>
    <submittedName>
        <fullName evidence="1">Uncharacterized protein</fullName>
    </submittedName>
</protein>
<reference evidence="1 2" key="1">
    <citation type="submission" date="2020-09" db="EMBL/GenBank/DDBJ databases">
        <title>De no assembly of potato wild relative species, Solanum commersonii.</title>
        <authorList>
            <person name="Cho K."/>
        </authorList>
    </citation>
    <scope>NUCLEOTIDE SEQUENCE [LARGE SCALE GENOMIC DNA]</scope>
    <source>
        <strain evidence="1">LZ3.2</strain>
        <tissue evidence="1">Leaf</tissue>
    </source>
</reference>
<organism evidence="1 2">
    <name type="scientific">Solanum commersonii</name>
    <name type="common">Commerson's wild potato</name>
    <name type="synonym">Commerson's nightshade</name>
    <dbReference type="NCBI Taxonomy" id="4109"/>
    <lineage>
        <taxon>Eukaryota</taxon>
        <taxon>Viridiplantae</taxon>
        <taxon>Streptophyta</taxon>
        <taxon>Embryophyta</taxon>
        <taxon>Tracheophyta</taxon>
        <taxon>Spermatophyta</taxon>
        <taxon>Magnoliopsida</taxon>
        <taxon>eudicotyledons</taxon>
        <taxon>Gunneridae</taxon>
        <taxon>Pentapetalae</taxon>
        <taxon>asterids</taxon>
        <taxon>lamiids</taxon>
        <taxon>Solanales</taxon>
        <taxon>Solanaceae</taxon>
        <taxon>Solanoideae</taxon>
        <taxon>Solaneae</taxon>
        <taxon>Solanum</taxon>
    </lineage>
</organism>
<keyword evidence="2" id="KW-1185">Reference proteome</keyword>
<dbReference type="AlphaFoldDB" id="A0A9J5X9J5"/>
<dbReference type="EMBL" id="JACXVP010000009">
    <property type="protein sequence ID" value="KAG5585009.1"/>
    <property type="molecule type" value="Genomic_DNA"/>
</dbReference>
<evidence type="ECO:0000313" key="2">
    <source>
        <dbReference type="Proteomes" id="UP000824120"/>
    </source>
</evidence>
<gene>
    <name evidence="1" type="ORF">H5410_045443</name>
</gene>
<name>A0A9J5X9J5_SOLCO</name>
<proteinExistence type="predicted"/>
<comment type="caution">
    <text evidence="1">The sequence shown here is derived from an EMBL/GenBank/DDBJ whole genome shotgun (WGS) entry which is preliminary data.</text>
</comment>
<evidence type="ECO:0000313" key="1">
    <source>
        <dbReference type="EMBL" id="KAG5585009.1"/>
    </source>
</evidence>